<dbReference type="Gene3D" id="1.10.1220.10">
    <property type="entry name" value="Met repressor-like"/>
    <property type="match status" value="1"/>
</dbReference>
<protein>
    <submittedName>
        <fullName evidence="2">Antitoxin</fullName>
    </submittedName>
</protein>
<keyword evidence="3" id="KW-1185">Reference proteome</keyword>
<dbReference type="OrthoDB" id="4733954at2"/>
<dbReference type="CDD" id="cd21631">
    <property type="entry name" value="RHH_CopG_NikR-like"/>
    <property type="match status" value="1"/>
</dbReference>
<dbReference type="RefSeq" id="WP_139802120.1">
    <property type="nucleotide sequence ID" value="NZ_MVHE01000359.1"/>
</dbReference>
<evidence type="ECO:0000313" key="2">
    <source>
        <dbReference type="EMBL" id="ORA02825.1"/>
    </source>
</evidence>
<name>A0A1W9YRX2_MYCAN</name>
<dbReference type="AlphaFoldDB" id="A0A1W9YRX2"/>
<gene>
    <name evidence="2" type="ORF">BST12_29805</name>
</gene>
<evidence type="ECO:0000313" key="3">
    <source>
        <dbReference type="Proteomes" id="UP000192284"/>
    </source>
</evidence>
<dbReference type="EMBL" id="MVHE01000359">
    <property type="protein sequence ID" value="ORA02825.1"/>
    <property type="molecule type" value="Genomic_DNA"/>
</dbReference>
<dbReference type="InterPro" id="IPR002145">
    <property type="entry name" value="CopG"/>
</dbReference>
<dbReference type="GO" id="GO:0006355">
    <property type="term" value="P:regulation of DNA-templated transcription"/>
    <property type="evidence" value="ECO:0007669"/>
    <property type="project" value="InterPro"/>
</dbReference>
<dbReference type="Pfam" id="PF01402">
    <property type="entry name" value="RHH_1"/>
    <property type="match status" value="1"/>
</dbReference>
<comment type="caution">
    <text evidence="2">The sequence shown here is derived from an EMBL/GenBank/DDBJ whole genome shotgun (WGS) entry which is preliminary data.</text>
</comment>
<organism evidence="2 3">
    <name type="scientific">Mycobacterium angelicum</name>
    <dbReference type="NCBI Taxonomy" id="470074"/>
    <lineage>
        <taxon>Bacteria</taxon>
        <taxon>Bacillati</taxon>
        <taxon>Actinomycetota</taxon>
        <taxon>Actinomycetes</taxon>
        <taxon>Mycobacteriales</taxon>
        <taxon>Mycobacteriaceae</taxon>
        <taxon>Mycobacterium</taxon>
    </lineage>
</organism>
<accession>A0A1W9YRX2</accession>
<reference evidence="2 3" key="1">
    <citation type="submission" date="2017-02" db="EMBL/GenBank/DDBJ databases">
        <title>The new phylogeny of genus Mycobacterium.</title>
        <authorList>
            <person name="Tortoli E."/>
            <person name="Trovato A."/>
            <person name="Cirillo D.M."/>
        </authorList>
    </citation>
    <scope>NUCLEOTIDE SEQUENCE [LARGE SCALE GENOMIC DNA]</scope>
    <source>
        <strain evidence="2 3">DSM 45057</strain>
    </source>
</reference>
<dbReference type="Proteomes" id="UP000192284">
    <property type="component" value="Unassembled WGS sequence"/>
</dbReference>
<dbReference type="InterPro" id="IPR013321">
    <property type="entry name" value="Arc_rbn_hlx_hlx"/>
</dbReference>
<feature type="domain" description="Ribbon-helix-helix protein CopG" evidence="1">
    <location>
        <begin position="1"/>
        <end position="30"/>
    </location>
</feature>
<sequence>MRTQVTLGKEELELLDRAAKASGASRSELI</sequence>
<feature type="non-terminal residue" evidence="2">
    <location>
        <position position="30"/>
    </location>
</feature>
<evidence type="ECO:0000259" key="1">
    <source>
        <dbReference type="Pfam" id="PF01402"/>
    </source>
</evidence>
<proteinExistence type="predicted"/>